<dbReference type="InterPro" id="IPR018873">
    <property type="entry name" value="KilA-N_DNA-bd_domain"/>
</dbReference>
<feature type="domain" description="KilA-N DNA-binding" evidence="1">
    <location>
        <begin position="8"/>
        <end position="92"/>
    </location>
</feature>
<dbReference type="Pfam" id="PF10543">
    <property type="entry name" value="ORF6N"/>
    <property type="match status" value="1"/>
</dbReference>
<dbReference type="RefSeq" id="WP_013445256.1">
    <property type="nucleotide sequence ID" value="NC_014734.1"/>
</dbReference>
<dbReference type="HOGENOM" id="CLU_055403_2_0_10"/>
<dbReference type="EMBL" id="CP002345">
    <property type="protein sequence ID" value="ADQ79887.1"/>
    <property type="molecule type" value="Genomic_DNA"/>
</dbReference>
<dbReference type="OrthoDB" id="9816206at2"/>
<organism evidence="2 3">
    <name type="scientific">Paludibacter propionicigenes (strain DSM 17365 / JCM 13257 / WB4)</name>
    <dbReference type="NCBI Taxonomy" id="694427"/>
    <lineage>
        <taxon>Bacteria</taxon>
        <taxon>Pseudomonadati</taxon>
        <taxon>Bacteroidota</taxon>
        <taxon>Bacteroidia</taxon>
        <taxon>Bacteroidales</taxon>
        <taxon>Paludibacteraceae</taxon>
        <taxon>Paludibacter</taxon>
    </lineage>
</organism>
<reference key="1">
    <citation type="submission" date="2010-11" db="EMBL/GenBank/DDBJ databases">
        <title>The complete genome of Paludibacter propionicigenes DSM 17365.</title>
        <authorList>
            <consortium name="US DOE Joint Genome Institute (JGI-PGF)"/>
            <person name="Lucas S."/>
            <person name="Copeland A."/>
            <person name="Lapidus A."/>
            <person name="Bruce D."/>
            <person name="Goodwin L."/>
            <person name="Pitluck S."/>
            <person name="Kyrpides N."/>
            <person name="Mavromatis K."/>
            <person name="Ivanova N."/>
            <person name="Munk A.C."/>
            <person name="Brettin T."/>
            <person name="Detter J.C."/>
            <person name="Han C."/>
            <person name="Tapia R."/>
            <person name="Land M."/>
            <person name="Hauser L."/>
            <person name="Markowitz V."/>
            <person name="Cheng J.-F."/>
            <person name="Hugenholtz P."/>
            <person name="Woyke T."/>
            <person name="Wu D."/>
            <person name="Gronow S."/>
            <person name="Wellnitz S."/>
            <person name="Brambilla E."/>
            <person name="Klenk H.-P."/>
            <person name="Eisen J.A."/>
        </authorList>
    </citation>
    <scope>NUCLEOTIDE SEQUENCE</scope>
    <source>
        <strain>WB4</strain>
    </source>
</reference>
<protein>
    <submittedName>
        <fullName evidence="2">KilA-N, DNA-binding domain</fullName>
    </submittedName>
</protein>
<proteinExistence type="predicted"/>
<dbReference type="STRING" id="694427.Palpr_1748"/>
<accession>E4T593</accession>
<evidence type="ECO:0000259" key="1">
    <source>
        <dbReference type="Pfam" id="PF10543"/>
    </source>
</evidence>
<gene>
    <name evidence="2" type="ordered locus">Palpr_1748</name>
</gene>
<reference evidence="2 3" key="2">
    <citation type="journal article" date="2011" name="Stand. Genomic Sci.">
        <title>Complete genome sequence of Paludibacter propionicigenes type strain (WB4).</title>
        <authorList>
            <person name="Gronow S."/>
            <person name="Munk C."/>
            <person name="Lapidus A."/>
            <person name="Nolan M."/>
            <person name="Lucas S."/>
            <person name="Hammon N."/>
            <person name="Deshpande S."/>
            <person name="Cheng J.F."/>
            <person name="Tapia R."/>
            <person name="Han C."/>
            <person name="Goodwin L."/>
            <person name="Pitluck S."/>
            <person name="Liolios K."/>
            <person name="Ivanova N."/>
            <person name="Mavromatis K."/>
            <person name="Mikhailova N."/>
            <person name="Pati A."/>
            <person name="Chen A."/>
            <person name="Palaniappan K."/>
            <person name="Land M."/>
            <person name="Hauser L."/>
            <person name="Chang Y.J."/>
            <person name="Jeffries C.D."/>
            <person name="Brambilla E."/>
            <person name="Rohde M."/>
            <person name="Goker M."/>
            <person name="Detter J.C."/>
            <person name="Woyke T."/>
            <person name="Bristow J."/>
            <person name="Eisen J.A."/>
            <person name="Markowitz V."/>
            <person name="Hugenholtz P."/>
            <person name="Kyrpides N.C."/>
            <person name="Klenk H.P."/>
        </authorList>
    </citation>
    <scope>NUCLEOTIDE SEQUENCE [LARGE SCALE GENOMIC DNA]</scope>
    <source>
        <strain evidence="3">DSM 17365 / JCM 13257 / WB4</strain>
    </source>
</reference>
<sequence>MELQIIQNKIFEIRGQRVMLDFDLAELYEVETRALNQAVKRNLKRFPSDFMFQLTNKEFENLKSQSVISSWGGLRKLPYAFTEHGVTMLASVLRSERAIEINIQIVRAFIALRQFVLGYAELNQKLENFMIESNLQFSDIYQALTEMANKDEQDKKPLNPVGYLAYEK</sequence>
<dbReference type="KEGG" id="ppn:Palpr_1748"/>
<dbReference type="Proteomes" id="UP000008718">
    <property type="component" value="Chromosome"/>
</dbReference>
<evidence type="ECO:0000313" key="3">
    <source>
        <dbReference type="Proteomes" id="UP000008718"/>
    </source>
</evidence>
<evidence type="ECO:0000313" key="2">
    <source>
        <dbReference type="EMBL" id="ADQ79887.1"/>
    </source>
</evidence>
<dbReference type="GO" id="GO:0003677">
    <property type="term" value="F:DNA binding"/>
    <property type="evidence" value="ECO:0007669"/>
    <property type="project" value="UniProtKB-KW"/>
</dbReference>
<keyword evidence="2" id="KW-0238">DNA-binding</keyword>
<keyword evidence="3" id="KW-1185">Reference proteome</keyword>
<name>E4T593_PALPW</name>
<dbReference type="eggNOG" id="COG3646">
    <property type="taxonomic scope" value="Bacteria"/>
</dbReference>
<dbReference type="AlphaFoldDB" id="E4T593"/>